<name>A0A9X9JVQ3_9CAUD</name>
<proteinExistence type="predicted"/>
<gene>
    <name evidence="1" type="ORF">EEPDABAO_00087</name>
</gene>
<organism evidence="1 2">
    <name type="scientific">Klebsiella phage mfs</name>
    <dbReference type="NCBI Taxonomy" id="2985561"/>
    <lineage>
        <taxon>Viruses</taxon>
        <taxon>Duplodnaviria</taxon>
        <taxon>Heunggongvirae</taxon>
        <taxon>Uroviricota</taxon>
        <taxon>Caudoviricetes</taxon>
        <taxon>Drexlerviridae</taxon>
        <taxon>Webervirus</taxon>
        <taxon>Webervirus mfs</taxon>
    </lineage>
</organism>
<evidence type="ECO:0000313" key="1">
    <source>
        <dbReference type="EMBL" id="UYE93678.1"/>
    </source>
</evidence>
<accession>A0A9X9JVQ3</accession>
<protein>
    <submittedName>
        <fullName evidence="1">Uncharacterized protein</fullName>
    </submittedName>
</protein>
<dbReference type="Proteomes" id="UP001164403">
    <property type="component" value="Segment"/>
</dbReference>
<keyword evidence="2" id="KW-1185">Reference proteome</keyword>
<sequence length="84" mass="9165">MSTGSATFHPGLITLAVCHRLTLTSSRMQILDEILDSDAMKELQESAQDSAAKLNDYANSIIQNALANDADVRRNDEGEWQAEG</sequence>
<evidence type="ECO:0000313" key="2">
    <source>
        <dbReference type="Proteomes" id="UP001164403"/>
    </source>
</evidence>
<dbReference type="EMBL" id="OP611406">
    <property type="protein sequence ID" value="UYE93678.1"/>
    <property type="molecule type" value="Genomic_DNA"/>
</dbReference>
<reference evidence="1" key="1">
    <citation type="submission" date="2022-10" db="EMBL/GenBank/DDBJ databases">
        <authorList>
            <person name="Hossain D.M.M."/>
            <person name="Khan F."/>
            <person name="Bhuiyan M.S.S."/>
            <person name="Tabassum S.N."/>
            <person name="Rahman A."/>
            <person name="Sadique A."/>
            <person name="Hossain M.S.A."/>
        </authorList>
    </citation>
    <scope>NUCLEOTIDE SEQUENCE</scope>
</reference>